<dbReference type="Pfam" id="PF00498">
    <property type="entry name" value="FHA"/>
    <property type="match status" value="1"/>
</dbReference>
<dbReference type="InterPro" id="IPR000253">
    <property type="entry name" value="FHA_dom"/>
</dbReference>
<accession>A0ABS8UB32</accession>
<dbReference type="PROSITE" id="PS50006">
    <property type="entry name" value="FHA_DOMAIN"/>
    <property type="match status" value="1"/>
</dbReference>
<gene>
    <name evidence="3" type="ORF">LTT95_07130</name>
</gene>
<feature type="domain" description="FHA" evidence="2">
    <location>
        <begin position="139"/>
        <end position="188"/>
    </location>
</feature>
<evidence type="ECO:0000313" key="3">
    <source>
        <dbReference type="EMBL" id="MCD9096713.1"/>
    </source>
</evidence>
<reference evidence="3" key="1">
    <citation type="submission" date="2021-12" db="EMBL/GenBank/DDBJ databases">
        <authorList>
            <person name="Ulrich A."/>
        </authorList>
    </citation>
    <scope>NUCLEOTIDE SEQUENCE</scope>
    <source>
        <strain evidence="3">A1P009</strain>
    </source>
</reference>
<comment type="caution">
    <text evidence="3">The sequence shown here is derived from an EMBL/GenBank/DDBJ whole genome shotgun (WGS) entry which is preliminary data.</text>
</comment>
<keyword evidence="1" id="KW-1133">Transmembrane helix</keyword>
<keyword evidence="4" id="KW-1185">Reference proteome</keyword>
<dbReference type="Gene3D" id="2.60.200.20">
    <property type="match status" value="1"/>
</dbReference>
<dbReference type="CDD" id="cd00060">
    <property type="entry name" value="FHA"/>
    <property type="match status" value="2"/>
</dbReference>
<dbReference type="RefSeq" id="WP_232135583.1">
    <property type="nucleotide sequence ID" value="NZ_CP089507.1"/>
</dbReference>
<evidence type="ECO:0000256" key="1">
    <source>
        <dbReference type="SAM" id="Phobius"/>
    </source>
</evidence>
<sequence length="267" mass="28380">MTALKLRFPTPDEPELPLDIGVHGIGRGRAGALTPVSDGSEPSVRFCVDRRGVWLTVTEGVQGVHVNGRQVRRMAMLRTGDAIFVDGHELRLVSTTPVAAIAPAEDLDDADGSDADPRTVLRGVGGRYHGRSFTLDRPRLVGRHAEADIRIDEPGFADRHARLERVGGFVRLTDLGSADGSVVNGEPTRDAVLQAGDQVVFDAHHRFVVEAPARAGHSAGYDRAPEPQALVDASPERRGGGLPLPWLLLAAVVLAGLLSALLLFGAA</sequence>
<feature type="transmembrane region" description="Helical" evidence="1">
    <location>
        <begin position="246"/>
        <end position="266"/>
    </location>
</feature>
<dbReference type="EMBL" id="JAJQKU010000002">
    <property type="protein sequence ID" value="MCD9096713.1"/>
    <property type="molecule type" value="Genomic_DNA"/>
</dbReference>
<protein>
    <submittedName>
        <fullName evidence="3">FHA domain-containing protein</fullName>
    </submittedName>
</protein>
<keyword evidence="1" id="KW-0472">Membrane</keyword>
<dbReference type="SMART" id="SM00240">
    <property type="entry name" value="FHA"/>
    <property type="match status" value="1"/>
</dbReference>
<evidence type="ECO:0000259" key="2">
    <source>
        <dbReference type="PROSITE" id="PS50006"/>
    </source>
</evidence>
<keyword evidence="1" id="KW-0812">Transmembrane</keyword>
<proteinExistence type="predicted"/>
<organism evidence="3 4">
    <name type="scientific">Luteimonas fraxinea</name>
    <dbReference type="NCBI Taxonomy" id="2901869"/>
    <lineage>
        <taxon>Bacteria</taxon>
        <taxon>Pseudomonadati</taxon>
        <taxon>Pseudomonadota</taxon>
        <taxon>Gammaproteobacteria</taxon>
        <taxon>Lysobacterales</taxon>
        <taxon>Lysobacteraceae</taxon>
        <taxon>Luteimonas</taxon>
    </lineage>
</organism>
<dbReference type="SUPFAM" id="SSF49879">
    <property type="entry name" value="SMAD/FHA domain"/>
    <property type="match status" value="1"/>
</dbReference>
<dbReference type="Proteomes" id="UP001430360">
    <property type="component" value="Unassembled WGS sequence"/>
</dbReference>
<reference evidence="3" key="2">
    <citation type="journal article" date="2022" name="Syst. Appl. Microbiol.">
        <title>Physiological and genomic characterisation of Luteimonas fraxinea sp. nov., a bacterial species associated with trees tolerant to ash dieback.</title>
        <authorList>
            <person name="Ulrich K."/>
            <person name="Becker R."/>
            <person name="Behrendt U."/>
            <person name="Kube M."/>
            <person name="Schneck V."/>
            <person name="Ulrich A."/>
        </authorList>
    </citation>
    <scope>NUCLEOTIDE SEQUENCE</scope>
    <source>
        <strain evidence="3">A1P009</strain>
    </source>
</reference>
<dbReference type="InterPro" id="IPR008984">
    <property type="entry name" value="SMAD_FHA_dom_sf"/>
</dbReference>
<evidence type="ECO:0000313" key="4">
    <source>
        <dbReference type="Proteomes" id="UP001430360"/>
    </source>
</evidence>
<name>A0ABS8UB32_9GAMM</name>